<dbReference type="Proteomes" id="UP001180754">
    <property type="component" value="Unassembled WGS sequence"/>
</dbReference>
<dbReference type="EMBL" id="JAVRFD010000018">
    <property type="protein sequence ID" value="MDT0547182.1"/>
    <property type="molecule type" value="Genomic_DNA"/>
</dbReference>
<evidence type="ECO:0000313" key="2">
    <source>
        <dbReference type="Proteomes" id="UP001180754"/>
    </source>
</evidence>
<evidence type="ECO:0000313" key="1">
    <source>
        <dbReference type="EMBL" id="MDT0547182.1"/>
    </source>
</evidence>
<protein>
    <submittedName>
        <fullName evidence="1">Uncharacterized protein</fullName>
    </submittedName>
</protein>
<name>A0ABU2XMY5_9ACTN</name>
<dbReference type="RefSeq" id="WP_311727701.1">
    <property type="nucleotide sequence ID" value="NZ_JAVRFD010000018.1"/>
</dbReference>
<organism evidence="1 2">
    <name type="scientific">Streptomyces lonegramiae</name>
    <dbReference type="NCBI Taxonomy" id="3075524"/>
    <lineage>
        <taxon>Bacteria</taxon>
        <taxon>Bacillati</taxon>
        <taxon>Actinomycetota</taxon>
        <taxon>Actinomycetes</taxon>
        <taxon>Kitasatosporales</taxon>
        <taxon>Streptomycetaceae</taxon>
        <taxon>Streptomyces</taxon>
    </lineage>
</organism>
<accession>A0ABU2XMY5</accession>
<keyword evidence="2" id="KW-1185">Reference proteome</keyword>
<gene>
    <name evidence="1" type="ORF">RND15_31430</name>
</gene>
<proteinExistence type="predicted"/>
<comment type="caution">
    <text evidence="1">The sequence shown here is derived from an EMBL/GenBank/DDBJ whole genome shotgun (WGS) entry which is preliminary data.</text>
</comment>
<reference evidence="1" key="1">
    <citation type="submission" date="2024-05" db="EMBL/GenBank/DDBJ databases">
        <title>30 novel species of actinomycetes from the DSMZ collection.</title>
        <authorList>
            <person name="Nouioui I."/>
        </authorList>
    </citation>
    <scope>NUCLEOTIDE SEQUENCE</scope>
    <source>
        <strain evidence="1">DSM 41529</strain>
    </source>
</reference>
<sequence>MVDVPHRLRPVGRTYEQTVEDVMDLALLDELTERDWPSVRRVMVKN</sequence>